<name>A0A839UM52_9HYPH</name>
<sequence length="327" mass="36384">MKSQISAAVALSLCWNSMAAATECGMNVGWIHNDTGTITYQAPTGVPSLFYTSKMAINTDGNPRSYHPSDPRGERLALNNMGNGIKGIFKRLGGKYIGCTPRRGDCYERYISTFEAARDSNYNPRTSWVTTYGIIPWQRDINLKRDIPCTFQTGKYAGYFISQTAYPLYDGDECDARRYLDAMVFNANVLPNETHWESQGIVTDGFDLVAVYDEIRQKVVFGINGDRGPKDSIGEVSVAMAANMQGKSLTGTETYEDGILPLALPQVHYLIFPKVDIKKLKGRDFTQQEINEIGATALDEWGGLERLKACLRNETAVAPRKRANSKR</sequence>
<keyword evidence="1" id="KW-0732">Signal</keyword>
<feature type="signal peptide" evidence="1">
    <location>
        <begin position="1"/>
        <end position="21"/>
    </location>
</feature>
<dbReference type="RefSeq" id="WP_183665653.1">
    <property type="nucleotide sequence ID" value="NZ_JACHXN010000042.1"/>
</dbReference>
<dbReference type="EMBL" id="JACHXN010000042">
    <property type="protein sequence ID" value="MBB3149772.1"/>
    <property type="molecule type" value="Genomic_DNA"/>
</dbReference>
<keyword evidence="3" id="KW-1185">Reference proteome</keyword>
<gene>
    <name evidence="2" type="ORF">FHS21_006226</name>
</gene>
<feature type="chain" id="PRO_5032978791" evidence="1">
    <location>
        <begin position="22"/>
        <end position="327"/>
    </location>
</feature>
<accession>A0A839UM52</accession>
<evidence type="ECO:0000313" key="2">
    <source>
        <dbReference type="EMBL" id="MBB3149772.1"/>
    </source>
</evidence>
<evidence type="ECO:0000313" key="3">
    <source>
        <dbReference type="Proteomes" id="UP000554520"/>
    </source>
</evidence>
<dbReference type="AlphaFoldDB" id="A0A839UM52"/>
<comment type="caution">
    <text evidence="2">The sequence shown here is derived from an EMBL/GenBank/DDBJ whole genome shotgun (WGS) entry which is preliminary data.</text>
</comment>
<organism evidence="2 3">
    <name type="scientific">Phyllobacterium trifolii</name>
    <dbReference type="NCBI Taxonomy" id="300193"/>
    <lineage>
        <taxon>Bacteria</taxon>
        <taxon>Pseudomonadati</taxon>
        <taxon>Pseudomonadota</taxon>
        <taxon>Alphaproteobacteria</taxon>
        <taxon>Hyphomicrobiales</taxon>
        <taxon>Phyllobacteriaceae</taxon>
        <taxon>Phyllobacterium</taxon>
    </lineage>
</organism>
<proteinExistence type="predicted"/>
<evidence type="ECO:0000256" key="1">
    <source>
        <dbReference type="SAM" id="SignalP"/>
    </source>
</evidence>
<protein>
    <submittedName>
        <fullName evidence="2">Uncharacterized protein</fullName>
    </submittedName>
</protein>
<dbReference type="Proteomes" id="UP000554520">
    <property type="component" value="Unassembled WGS sequence"/>
</dbReference>
<reference evidence="2 3" key="1">
    <citation type="submission" date="2020-08" db="EMBL/GenBank/DDBJ databases">
        <title>Genomic Encyclopedia of Type Strains, Phase III (KMG-III): the genomes of soil and plant-associated and newly described type strains.</title>
        <authorList>
            <person name="Whitman W."/>
        </authorList>
    </citation>
    <scope>NUCLEOTIDE SEQUENCE [LARGE SCALE GENOMIC DNA]</scope>
    <source>
        <strain evidence="2 3">CECT 7015</strain>
    </source>
</reference>